<dbReference type="EMBL" id="JAAZQQ010000002">
    <property type="protein sequence ID" value="NKX44622.1"/>
    <property type="molecule type" value="Genomic_DNA"/>
</dbReference>
<name>A0A7X6JWM9_9RHOB</name>
<dbReference type="Proteomes" id="UP000526408">
    <property type="component" value="Unassembled WGS sequence"/>
</dbReference>
<evidence type="ECO:0000313" key="3">
    <source>
        <dbReference type="Proteomes" id="UP000526408"/>
    </source>
</evidence>
<gene>
    <name evidence="2" type="ORF">HCU73_08475</name>
</gene>
<reference evidence="2 3" key="1">
    <citation type="submission" date="2020-04" db="EMBL/GenBank/DDBJ databases">
        <authorList>
            <person name="Yoon J."/>
        </authorList>
    </citation>
    <scope>NUCLEOTIDE SEQUENCE [LARGE SCALE GENOMIC DNA]</scope>
    <source>
        <strain evidence="2 3">KMU-115</strain>
    </source>
</reference>
<keyword evidence="3" id="KW-1185">Reference proteome</keyword>
<accession>A0A7X6JWM9</accession>
<proteinExistence type="predicted"/>
<organism evidence="2 3">
    <name type="scientific">Roseicyclus persicicus</name>
    <dbReference type="NCBI Taxonomy" id="2650661"/>
    <lineage>
        <taxon>Bacteria</taxon>
        <taxon>Pseudomonadati</taxon>
        <taxon>Pseudomonadota</taxon>
        <taxon>Alphaproteobacteria</taxon>
        <taxon>Rhodobacterales</taxon>
        <taxon>Roseobacteraceae</taxon>
        <taxon>Roseicyclus</taxon>
    </lineage>
</organism>
<protein>
    <submittedName>
        <fullName evidence="2">Helix-turn-helix domain-containing protein</fullName>
    </submittedName>
</protein>
<evidence type="ECO:0000313" key="2">
    <source>
        <dbReference type="EMBL" id="NKX44622.1"/>
    </source>
</evidence>
<feature type="region of interest" description="Disordered" evidence="1">
    <location>
        <begin position="1"/>
        <end position="22"/>
    </location>
</feature>
<sequence length="79" mass="8993">MKNQTKANDNTSSKGNTWPNSAYLRPAEAAQYTAHSESTLAKLRMRHLRERGPVFIKRGGVVLYRRADLDTWLASFLVE</sequence>
<comment type="caution">
    <text evidence="2">The sequence shown here is derived from an EMBL/GenBank/DDBJ whole genome shotgun (WGS) entry which is preliminary data.</text>
</comment>
<evidence type="ECO:0000256" key="1">
    <source>
        <dbReference type="SAM" id="MobiDB-lite"/>
    </source>
</evidence>
<dbReference type="AlphaFoldDB" id="A0A7X6JWM9"/>
<dbReference type="RefSeq" id="WP_168622984.1">
    <property type="nucleotide sequence ID" value="NZ_JAAZQQ010000002.1"/>
</dbReference>
<feature type="compositionally biased region" description="Polar residues" evidence="1">
    <location>
        <begin position="1"/>
        <end position="20"/>
    </location>
</feature>